<keyword evidence="2" id="KW-0547">Nucleotide-binding</keyword>
<evidence type="ECO:0000256" key="2">
    <source>
        <dbReference type="ARBA" id="ARBA00022741"/>
    </source>
</evidence>
<dbReference type="PROSITE" id="PS00297">
    <property type="entry name" value="HSP70_1"/>
    <property type="match status" value="1"/>
</dbReference>
<dbReference type="InterPro" id="IPR013126">
    <property type="entry name" value="Hsp_70_fam"/>
</dbReference>
<dbReference type="InterPro" id="IPR043129">
    <property type="entry name" value="ATPase_NBD"/>
</dbReference>
<dbReference type="Gene3D" id="3.90.640.10">
    <property type="entry name" value="Actin, Chain A, domain 4"/>
    <property type="match status" value="1"/>
</dbReference>
<keyword evidence="3" id="KW-0067">ATP-binding</keyword>
<evidence type="ECO:0008006" key="5">
    <source>
        <dbReference type="Google" id="ProtNLM"/>
    </source>
</evidence>
<dbReference type="SUPFAM" id="SSF53067">
    <property type="entry name" value="Actin-like ATPase domain"/>
    <property type="match status" value="2"/>
</dbReference>
<dbReference type="CDD" id="cd10170">
    <property type="entry name" value="ASKHA_NBD_HSP70"/>
    <property type="match status" value="1"/>
</dbReference>
<dbReference type="AlphaFoldDB" id="A0A445MXE3"/>
<name>A0A445MXE3_9BACT</name>
<dbReference type="Gene3D" id="3.30.420.40">
    <property type="match status" value="2"/>
</dbReference>
<dbReference type="GO" id="GO:0140662">
    <property type="term" value="F:ATP-dependent protein folding chaperone"/>
    <property type="evidence" value="ECO:0007669"/>
    <property type="project" value="InterPro"/>
</dbReference>
<accession>A0A445MXE3</accession>
<evidence type="ECO:0000313" key="4">
    <source>
        <dbReference type="EMBL" id="SPD74079.1"/>
    </source>
</evidence>
<dbReference type="InterPro" id="IPR018181">
    <property type="entry name" value="Heat_shock_70_CS"/>
</dbReference>
<reference evidence="4" key="1">
    <citation type="submission" date="2018-01" db="EMBL/GenBank/DDBJ databases">
        <authorList>
            <person name="Regsiter A."/>
            <person name="William W."/>
        </authorList>
    </citation>
    <scope>NUCLEOTIDE SEQUENCE</scope>
    <source>
        <strain evidence="4">TRIP AH-1</strain>
    </source>
</reference>
<dbReference type="PANTHER" id="PTHR19375">
    <property type="entry name" value="HEAT SHOCK PROTEIN 70KDA"/>
    <property type="match status" value="1"/>
</dbReference>
<comment type="similarity">
    <text evidence="1">Belongs to the heat shock protein 70 family.</text>
</comment>
<dbReference type="Pfam" id="PF00012">
    <property type="entry name" value="HSP70"/>
    <property type="match status" value="1"/>
</dbReference>
<dbReference type="Pfam" id="PF12531">
    <property type="entry name" value="DUF3731"/>
    <property type="match status" value="1"/>
</dbReference>
<sequence length="931" mass="104363">MSGRETLEAPEKCYIIGIDLGTTNSAVSYVDLSTTRKQIKLFRVPQLSGPGEISELRILPSFFYIPGEHEIDRSSVTVSWSSEKKGFTGAFARDQGSKVPDRLVSSAKSWLCHAKVDRRAAILPWSAAEDVSRISPVEATAAYLTFIKDAWNHTRKDDEDQYAERQHIIITVPASFDEAARDLTVEAAGLAGIKNITLLEEPLAAFYSWLIRNDKEWSRHIRPGQLILVCDVGGGTTDFTLITLRDKEGSPVFDRIAVGDHLILGGDNMDLALARHVETRLKEGGKSGAINIRRWQALCSQCRQAKEEILSGVAESRPITLVGEGRKLISGTMSATLSRKEIEDIILDGFFPLVARDEDLSEKKRLGITEFGLPYAQDPAITRHMVRFLERHRQDVKQILNIDNVQPDLILFNGAALKPLVIQEKIRAAIRHWFNEVDEALPRVMVNPEPDLAVALGASYYGLVKQGLGIRVGSGSARAYFLGVGHTKDPSASQPEKAICLVERGTEEGKNIELAGREFHVLANQPVSFSLFSSSFRPLDRVGDLIDIDDTLTPLPQIQTVIQYGKKARETKLPVKIEANYTEIGTLALWCCSTISDHRWRLQFQLREIERSQAVSDQQVLEQSLVDKALYEINQAFSANADSGLEQLIRKVSEVVGLQKEMWPLNFIRPVADQLIRLMDARKISSEHEGRWYNLTGFCLRPGVGDAGDENRLKVLWRIFDQGPIHNKNPQVRSEWWVLWRRVAAGLSAKQQRYMSQKISTLLRPKKGGEKIQIAPQEHMEIWMAVANLELISAEDRANWGKFLLDQLSPKKSRPQYWWAISRLGAREPLYGPIDRVIPAAEAGSWIKSIQGKNWRNPRPVGSALSQIARLTGDRKRDLDPDVLKQAIEWLSQYDWSGACMRILQEVVPVAGQEESALFGESVPPGIVLHV</sequence>
<dbReference type="PRINTS" id="PR00301">
    <property type="entry name" value="HEATSHOCK70"/>
</dbReference>
<dbReference type="InterPro" id="IPR021030">
    <property type="entry name" value="DUF3731"/>
</dbReference>
<gene>
    <name evidence="4" type="ORF">PITCH_A2030223</name>
</gene>
<protein>
    <recommendedName>
        <fullName evidence="5">Molecular chaperone DnaK</fullName>
    </recommendedName>
</protein>
<organism evidence="4">
    <name type="scientific">uncultured Desulfobacterium sp</name>
    <dbReference type="NCBI Taxonomy" id="201089"/>
    <lineage>
        <taxon>Bacteria</taxon>
        <taxon>Pseudomonadati</taxon>
        <taxon>Thermodesulfobacteriota</taxon>
        <taxon>Desulfobacteria</taxon>
        <taxon>Desulfobacterales</taxon>
        <taxon>Desulfobacteriaceae</taxon>
        <taxon>Desulfobacterium</taxon>
        <taxon>environmental samples</taxon>
    </lineage>
</organism>
<dbReference type="GO" id="GO:0005524">
    <property type="term" value="F:ATP binding"/>
    <property type="evidence" value="ECO:0007669"/>
    <property type="project" value="UniProtKB-KW"/>
</dbReference>
<evidence type="ECO:0000256" key="1">
    <source>
        <dbReference type="ARBA" id="ARBA00007381"/>
    </source>
</evidence>
<evidence type="ECO:0000256" key="3">
    <source>
        <dbReference type="ARBA" id="ARBA00022840"/>
    </source>
</evidence>
<proteinExistence type="inferred from homology"/>
<dbReference type="EMBL" id="OJIN01000117">
    <property type="protein sequence ID" value="SPD74079.1"/>
    <property type="molecule type" value="Genomic_DNA"/>
</dbReference>